<dbReference type="Proteomes" id="UP000264883">
    <property type="component" value="Chromosome"/>
</dbReference>
<dbReference type="OrthoDB" id="9810297at2"/>
<dbReference type="InterPro" id="IPR029063">
    <property type="entry name" value="SAM-dependent_MTases_sf"/>
</dbReference>
<keyword evidence="5 6" id="KW-0694">RNA-binding</keyword>
<organism evidence="8 9">
    <name type="scientific">Clostridium isatidis</name>
    <dbReference type="NCBI Taxonomy" id="182773"/>
    <lineage>
        <taxon>Bacteria</taxon>
        <taxon>Bacillati</taxon>
        <taxon>Bacillota</taxon>
        <taxon>Clostridia</taxon>
        <taxon>Eubacteriales</taxon>
        <taxon>Clostridiaceae</taxon>
        <taxon>Clostridium</taxon>
    </lineage>
</organism>
<dbReference type="InterPro" id="IPR049560">
    <property type="entry name" value="MeTrfase_RsmB-F_NOP2_cat"/>
</dbReference>
<evidence type="ECO:0000256" key="5">
    <source>
        <dbReference type="ARBA" id="ARBA00022884"/>
    </source>
</evidence>
<evidence type="ECO:0000256" key="6">
    <source>
        <dbReference type="PROSITE-ProRule" id="PRU01023"/>
    </source>
</evidence>
<keyword evidence="2 6" id="KW-0489">Methyltransferase</keyword>
<feature type="active site" description="Nucleophile" evidence="6">
    <location>
        <position position="245"/>
    </location>
</feature>
<evidence type="ECO:0000313" key="8">
    <source>
        <dbReference type="EMBL" id="ASW42579.1"/>
    </source>
</evidence>
<evidence type="ECO:0000256" key="2">
    <source>
        <dbReference type="ARBA" id="ARBA00022603"/>
    </source>
</evidence>
<evidence type="ECO:0000256" key="3">
    <source>
        <dbReference type="ARBA" id="ARBA00022679"/>
    </source>
</evidence>
<dbReference type="InterPro" id="IPR011023">
    <property type="entry name" value="Nop2p"/>
</dbReference>
<dbReference type="InterPro" id="IPR018314">
    <property type="entry name" value="RsmB/NOL1/NOP2-like_CS"/>
</dbReference>
<dbReference type="PROSITE" id="PS01153">
    <property type="entry name" value="NOL1_NOP2_SUN"/>
    <property type="match status" value="1"/>
</dbReference>
<keyword evidence="3 6" id="KW-0808">Transferase</keyword>
<dbReference type="NCBIfam" id="TIGR00446">
    <property type="entry name" value="nop2p"/>
    <property type="match status" value="1"/>
</dbReference>
<evidence type="ECO:0000256" key="1">
    <source>
        <dbReference type="ARBA" id="ARBA00007494"/>
    </source>
</evidence>
<dbReference type="Gene3D" id="3.30.70.1170">
    <property type="entry name" value="Sun protein, domain 3"/>
    <property type="match status" value="1"/>
</dbReference>
<dbReference type="GO" id="GO:0001510">
    <property type="term" value="P:RNA methylation"/>
    <property type="evidence" value="ECO:0007669"/>
    <property type="project" value="InterPro"/>
</dbReference>
<dbReference type="CDD" id="cd02440">
    <property type="entry name" value="AdoMet_MTases"/>
    <property type="match status" value="1"/>
</dbReference>
<dbReference type="InterPro" id="IPR023267">
    <property type="entry name" value="RCMT"/>
</dbReference>
<dbReference type="PANTHER" id="PTHR22807:SF30">
    <property type="entry name" value="28S RRNA (CYTOSINE(4447)-C(5))-METHYLTRANSFERASE-RELATED"/>
    <property type="match status" value="1"/>
</dbReference>
<gene>
    <name evidence="8" type="ORF">BEN51_03525</name>
</gene>
<name>A0A343JAM1_9CLOT</name>
<dbReference type="GO" id="GO:0008173">
    <property type="term" value="F:RNA methyltransferase activity"/>
    <property type="evidence" value="ECO:0007669"/>
    <property type="project" value="InterPro"/>
</dbReference>
<feature type="binding site" evidence="6">
    <location>
        <position position="146"/>
    </location>
    <ligand>
        <name>S-adenosyl-L-methionine</name>
        <dbReference type="ChEBI" id="CHEBI:59789"/>
    </ligand>
</feature>
<accession>A0A343JAM1</accession>
<evidence type="ECO:0000259" key="7">
    <source>
        <dbReference type="PROSITE" id="PS51686"/>
    </source>
</evidence>
<protein>
    <submittedName>
        <fullName evidence="8">NOL1/NOP2/sun family RNA methylase</fullName>
    </submittedName>
</protein>
<evidence type="ECO:0000256" key="4">
    <source>
        <dbReference type="ARBA" id="ARBA00022691"/>
    </source>
</evidence>
<dbReference type="GO" id="GO:0006396">
    <property type="term" value="P:RNA processing"/>
    <property type="evidence" value="ECO:0007669"/>
    <property type="project" value="InterPro"/>
</dbReference>
<dbReference type="InterPro" id="IPR001678">
    <property type="entry name" value="MeTrfase_RsmB-F_NOP2_dom"/>
</dbReference>
<dbReference type="Gene3D" id="3.40.50.150">
    <property type="entry name" value="Vaccinia Virus protein VP39"/>
    <property type="match status" value="1"/>
</dbReference>
<dbReference type="PRINTS" id="PR02008">
    <property type="entry name" value="RCMTFAMILY"/>
</dbReference>
<dbReference type="AlphaFoldDB" id="A0A343JAM1"/>
<reference evidence="8 9" key="1">
    <citation type="submission" date="2016-08" db="EMBL/GenBank/DDBJ databases">
        <title>Complete Genome Sequence Of The Indigo Reducing Clostridium isatidis DSM15098.</title>
        <authorList>
            <person name="Little G.T."/>
            <person name="Minton N.P."/>
        </authorList>
    </citation>
    <scope>NUCLEOTIDE SEQUENCE [LARGE SCALE GENOMIC DNA]</scope>
    <source>
        <strain evidence="8 9">DSM 15098</strain>
    </source>
</reference>
<keyword evidence="4 6" id="KW-0949">S-adenosyl-L-methionine</keyword>
<dbReference type="KEGG" id="cia:BEN51_03525"/>
<dbReference type="RefSeq" id="WP_119864717.1">
    <property type="nucleotide sequence ID" value="NZ_CP016786.1"/>
</dbReference>
<feature type="binding site" evidence="6">
    <location>
        <begin position="122"/>
        <end position="128"/>
    </location>
    <ligand>
        <name>S-adenosyl-L-methionine</name>
        <dbReference type="ChEBI" id="CHEBI:59789"/>
    </ligand>
</feature>
<evidence type="ECO:0000313" key="9">
    <source>
        <dbReference type="Proteomes" id="UP000264883"/>
    </source>
</evidence>
<proteinExistence type="inferred from homology"/>
<feature type="binding site" evidence="6">
    <location>
        <position position="191"/>
    </location>
    <ligand>
        <name>S-adenosyl-L-methionine</name>
        <dbReference type="ChEBI" id="CHEBI:59789"/>
    </ligand>
</feature>
<dbReference type="PROSITE" id="PS51686">
    <property type="entry name" value="SAM_MT_RSMB_NOP"/>
    <property type="match status" value="1"/>
</dbReference>
<dbReference type="Pfam" id="PF01189">
    <property type="entry name" value="Methyltr_RsmB-F"/>
    <property type="match status" value="1"/>
</dbReference>
<dbReference type="PANTHER" id="PTHR22807">
    <property type="entry name" value="NOP2 YEAST -RELATED NOL1/NOP2/FMU SUN DOMAIN-CONTAINING"/>
    <property type="match status" value="1"/>
</dbReference>
<keyword evidence="9" id="KW-1185">Reference proteome</keyword>
<comment type="similarity">
    <text evidence="1 6">Belongs to the class I-like SAM-binding methyltransferase superfamily. RsmB/NOP family.</text>
</comment>
<feature type="domain" description="SAM-dependent MTase RsmB/NOP-type" evidence="7">
    <location>
        <begin position="30"/>
        <end position="317"/>
    </location>
</feature>
<dbReference type="GO" id="GO:0003723">
    <property type="term" value="F:RNA binding"/>
    <property type="evidence" value="ECO:0007669"/>
    <property type="project" value="UniProtKB-UniRule"/>
</dbReference>
<dbReference type="SUPFAM" id="SSF53335">
    <property type="entry name" value="S-adenosyl-L-methionine-dependent methyltransferases"/>
    <property type="match status" value="1"/>
</dbReference>
<feature type="binding site" evidence="6">
    <location>
        <position position="173"/>
    </location>
    <ligand>
        <name>S-adenosyl-L-methionine</name>
        <dbReference type="ChEBI" id="CHEBI:59789"/>
    </ligand>
</feature>
<dbReference type="EMBL" id="CP016786">
    <property type="protein sequence ID" value="ASW42579.1"/>
    <property type="molecule type" value="Genomic_DNA"/>
</dbReference>
<sequence length="319" mass="36735">MSIKEIKNNLPEEFIEILEEIYSNGQLDKIYSSFTNGRYTSFRVNRLKGNVSEVVNELNNKKIKAVNCSFIKNAFIAKGVKERTLRKLEIYKQGKIYVQNISSMLPPLFLELKENTTILDMCAAPGGKSLFIADLINNKATILANDINEVRRKRLEYNIEKQGASSVIVLGTDGRTIGKRLKNYFDRILLDVPCSGEGIITLKKNKKYLSWNMKKILSFAKMQKKLLDSAYNALKPGGIIVYSTCTLNPFENENIIEYALDKYKDLKLDKIDLELKNTRRGLTRYKEKIYNKEVEKAIRIIPNEYMEGFFVAKLVKRNQ</sequence>
<dbReference type="GO" id="GO:0008757">
    <property type="term" value="F:S-adenosylmethionine-dependent methyltransferase activity"/>
    <property type="evidence" value="ECO:0007669"/>
    <property type="project" value="InterPro"/>
</dbReference>